<evidence type="ECO:0000256" key="2">
    <source>
        <dbReference type="ARBA" id="ARBA00023015"/>
    </source>
</evidence>
<dbReference type="InterPro" id="IPR036390">
    <property type="entry name" value="WH_DNA-bd_sf"/>
</dbReference>
<dbReference type="Gene3D" id="1.10.10.10">
    <property type="entry name" value="Winged helix-like DNA-binding domain superfamily/Winged helix DNA-binding domain"/>
    <property type="match status" value="1"/>
</dbReference>
<dbReference type="InterPro" id="IPR000847">
    <property type="entry name" value="LysR_HTH_N"/>
</dbReference>
<dbReference type="GO" id="GO:0003677">
    <property type="term" value="F:DNA binding"/>
    <property type="evidence" value="ECO:0007669"/>
    <property type="project" value="UniProtKB-KW"/>
</dbReference>
<dbReference type="InterPro" id="IPR005119">
    <property type="entry name" value="LysR_subst-bd"/>
</dbReference>
<keyword evidence="4" id="KW-0804">Transcription</keyword>
<evidence type="ECO:0000313" key="7">
    <source>
        <dbReference type="Proteomes" id="UP000294562"/>
    </source>
</evidence>
<dbReference type="InterPro" id="IPR036388">
    <property type="entry name" value="WH-like_DNA-bd_sf"/>
</dbReference>
<dbReference type="RefSeq" id="WP_133343655.1">
    <property type="nucleotide sequence ID" value="NZ_SMZO01000039.1"/>
</dbReference>
<name>A0A4R6AQD5_9RHOB</name>
<evidence type="ECO:0000256" key="3">
    <source>
        <dbReference type="ARBA" id="ARBA00023125"/>
    </source>
</evidence>
<dbReference type="Proteomes" id="UP000294562">
    <property type="component" value="Unassembled WGS sequence"/>
</dbReference>
<dbReference type="EMBL" id="SMZO01000039">
    <property type="protein sequence ID" value="TDL85785.1"/>
    <property type="molecule type" value="Genomic_DNA"/>
</dbReference>
<dbReference type="OrthoDB" id="9796526at2"/>
<accession>A0A4R6AQD5</accession>
<dbReference type="GO" id="GO:0003700">
    <property type="term" value="F:DNA-binding transcription factor activity"/>
    <property type="evidence" value="ECO:0007669"/>
    <property type="project" value="InterPro"/>
</dbReference>
<evidence type="ECO:0000256" key="1">
    <source>
        <dbReference type="ARBA" id="ARBA00009437"/>
    </source>
</evidence>
<reference evidence="6 7" key="1">
    <citation type="submission" date="2019-03" db="EMBL/GenBank/DDBJ databases">
        <title>Rhodobacteraceae bacterium SM1902, a new member of the family Rhodobacteraceae isolated from Yantai.</title>
        <authorList>
            <person name="Sun Y."/>
        </authorList>
    </citation>
    <scope>NUCLEOTIDE SEQUENCE [LARGE SCALE GENOMIC DNA]</scope>
    <source>
        <strain evidence="6 7">SM1902</strain>
    </source>
</reference>
<sequence>MKDVNWDDLRLFLRVAEHGGLSSAARQTGVSAPTLGRRILALEQRIGQVLFKRAQTGYTLTAFGEGLLRRVKAMQAAAQPVQELIGAQGTRPVVRLSAGTGTAMFLADRYSALARPGDEFHIAFITAEAVLDIAHREIDLGIRNRPADTSNAASLRLGTLRFAPFRAWNTPRPDALGWVGIDPEHARHAASQWARLQGHPICVQTSSIATLHQLVRAGAGIGIMPCMVGDSDPALARAGPLVEELTEEQFLVMHDDDRHRAPVRRLIERLTRLYRDNADLLAGARPLRG</sequence>
<gene>
    <name evidence="6" type="ORF">E2L05_14665</name>
</gene>
<evidence type="ECO:0000256" key="4">
    <source>
        <dbReference type="ARBA" id="ARBA00023163"/>
    </source>
</evidence>
<dbReference type="Gene3D" id="3.40.190.290">
    <property type="match status" value="1"/>
</dbReference>
<dbReference type="Pfam" id="PF03466">
    <property type="entry name" value="LysR_substrate"/>
    <property type="match status" value="1"/>
</dbReference>
<dbReference type="AlphaFoldDB" id="A0A4R6AQD5"/>
<keyword evidence="7" id="KW-1185">Reference proteome</keyword>
<proteinExistence type="inferred from homology"/>
<dbReference type="Pfam" id="PF00126">
    <property type="entry name" value="HTH_1"/>
    <property type="match status" value="1"/>
</dbReference>
<comment type="caution">
    <text evidence="6">The sequence shown here is derived from an EMBL/GenBank/DDBJ whole genome shotgun (WGS) entry which is preliminary data.</text>
</comment>
<organism evidence="6 7">
    <name type="scientific">Meridianimarinicoccus aquatilis</name>
    <dbReference type="NCBI Taxonomy" id="2552766"/>
    <lineage>
        <taxon>Bacteria</taxon>
        <taxon>Pseudomonadati</taxon>
        <taxon>Pseudomonadota</taxon>
        <taxon>Alphaproteobacteria</taxon>
        <taxon>Rhodobacterales</taxon>
        <taxon>Paracoccaceae</taxon>
        <taxon>Meridianimarinicoccus</taxon>
    </lineage>
</organism>
<dbReference type="PANTHER" id="PTHR30579:SF3">
    <property type="entry name" value="TRANSCRIPTIONAL REGULATORY PROTEIN"/>
    <property type="match status" value="1"/>
</dbReference>
<dbReference type="SUPFAM" id="SSF46785">
    <property type="entry name" value="Winged helix' DNA-binding domain"/>
    <property type="match status" value="1"/>
</dbReference>
<dbReference type="InterPro" id="IPR050176">
    <property type="entry name" value="LTTR"/>
</dbReference>
<evidence type="ECO:0000259" key="5">
    <source>
        <dbReference type="PROSITE" id="PS50931"/>
    </source>
</evidence>
<dbReference type="SUPFAM" id="SSF53850">
    <property type="entry name" value="Periplasmic binding protein-like II"/>
    <property type="match status" value="1"/>
</dbReference>
<comment type="similarity">
    <text evidence="1">Belongs to the LysR transcriptional regulatory family.</text>
</comment>
<feature type="domain" description="HTH lysR-type" evidence="5">
    <location>
        <begin position="4"/>
        <end position="61"/>
    </location>
</feature>
<dbReference type="PANTHER" id="PTHR30579">
    <property type="entry name" value="TRANSCRIPTIONAL REGULATOR"/>
    <property type="match status" value="1"/>
</dbReference>
<dbReference type="PROSITE" id="PS50931">
    <property type="entry name" value="HTH_LYSR"/>
    <property type="match status" value="1"/>
</dbReference>
<protein>
    <submittedName>
        <fullName evidence="6">LysR family transcriptional regulator</fullName>
    </submittedName>
</protein>
<keyword evidence="2" id="KW-0805">Transcription regulation</keyword>
<keyword evidence="3" id="KW-0238">DNA-binding</keyword>
<evidence type="ECO:0000313" key="6">
    <source>
        <dbReference type="EMBL" id="TDL85785.1"/>
    </source>
</evidence>